<organism evidence="1 2">
    <name type="scientific">Streptomyces scopuliridis</name>
    <dbReference type="NCBI Taxonomy" id="452529"/>
    <lineage>
        <taxon>Bacteria</taxon>
        <taxon>Bacillati</taxon>
        <taxon>Actinomycetota</taxon>
        <taxon>Actinomycetes</taxon>
        <taxon>Kitasatosporales</taxon>
        <taxon>Streptomycetaceae</taxon>
        <taxon>Streptomyces</taxon>
    </lineage>
</organism>
<dbReference type="Proteomes" id="UP001348369">
    <property type="component" value="Chromosome"/>
</dbReference>
<sequence length="296" mass="32658">MRTPLRAGIAIVVALCGVSDGATARESGAPCRGSTVAVVAHQDDDLLFLNPDLVDDYKHGRCLQVVYVTAGDAGKPMEYTLSRERGMRTAYAALADTAPRWRRADTRADGRRFLGYEPAVPRPRVRLTFLRLPDGHSHGTGDRTQHWQSLRKLAQGEIPRMVSVDGANSLTSKELTHTLGTLIAESRADTVRTLDPGSVVARFHATGRDHSDHTEVGRYVTSAVSALQAGEIKRLVHYLGYPSASLLANLSVEVTESKERLFDAYLSGKRCRVPCPATPQHFPRFYLPWLARQYHD</sequence>
<gene>
    <name evidence="1" type="ORF">OG835_06440</name>
</gene>
<reference evidence="1" key="1">
    <citation type="submission" date="2022-10" db="EMBL/GenBank/DDBJ databases">
        <title>The complete genomes of actinobacterial strains from the NBC collection.</title>
        <authorList>
            <person name="Joergensen T.S."/>
            <person name="Alvarez Arevalo M."/>
            <person name="Sterndorff E.B."/>
            <person name="Faurdal D."/>
            <person name="Vuksanovic O."/>
            <person name="Mourched A.-S."/>
            <person name="Charusanti P."/>
            <person name="Shaw S."/>
            <person name="Blin K."/>
            <person name="Weber T."/>
        </authorList>
    </citation>
    <scope>NUCLEOTIDE SEQUENCE</scope>
    <source>
        <strain evidence="1">NBC 01771</strain>
    </source>
</reference>
<dbReference type="EMBL" id="CP109109">
    <property type="protein sequence ID" value="WSB96672.1"/>
    <property type="molecule type" value="Genomic_DNA"/>
</dbReference>
<evidence type="ECO:0000313" key="2">
    <source>
        <dbReference type="Proteomes" id="UP001348369"/>
    </source>
</evidence>
<evidence type="ECO:0000313" key="1">
    <source>
        <dbReference type="EMBL" id="WSB96672.1"/>
    </source>
</evidence>
<accession>A0ACD4ZEE0</accession>
<keyword evidence="2" id="KW-1185">Reference proteome</keyword>
<name>A0ACD4ZEE0_9ACTN</name>
<protein>
    <submittedName>
        <fullName evidence="1">PIG-L family deacetylase</fullName>
    </submittedName>
</protein>
<proteinExistence type="predicted"/>